<accession>A0A133UQ74</accession>
<comment type="caution">
    <text evidence="1">The sequence shown here is derived from an EMBL/GenBank/DDBJ whole genome shotgun (WGS) entry which is preliminary data.</text>
</comment>
<dbReference type="Proteomes" id="UP000070414">
    <property type="component" value="Unassembled WGS sequence"/>
</dbReference>
<proteinExistence type="predicted"/>
<dbReference type="EMBL" id="LHXS01000070">
    <property type="protein sequence ID" value="KXA96348.1"/>
    <property type="molecule type" value="Genomic_DNA"/>
</dbReference>
<name>A0A133UQ74_9EURY</name>
<evidence type="ECO:0000313" key="2">
    <source>
        <dbReference type="Proteomes" id="UP000070414"/>
    </source>
</evidence>
<reference evidence="1 2" key="1">
    <citation type="journal article" date="2016" name="Sci. Rep.">
        <title>Metabolic traits of an uncultured archaeal lineage -MSBL1- from brine pools of the Red Sea.</title>
        <authorList>
            <person name="Mwirichia R."/>
            <person name="Alam I."/>
            <person name="Rashid M."/>
            <person name="Vinu M."/>
            <person name="Ba-Alawi W."/>
            <person name="Anthony Kamau A."/>
            <person name="Kamanda Ngugi D."/>
            <person name="Goker M."/>
            <person name="Klenk H.P."/>
            <person name="Bajic V."/>
            <person name="Stingl U."/>
        </authorList>
    </citation>
    <scope>NUCLEOTIDE SEQUENCE [LARGE SCALE GENOMIC DNA]</scope>
    <source>
        <strain evidence="1">SCGC-AAA259I14</strain>
    </source>
</reference>
<protein>
    <submittedName>
        <fullName evidence="1">Uncharacterized protein</fullName>
    </submittedName>
</protein>
<evidence type="ECO:0000313" key="1">
    <source>
        <dbReference type="EMBL" id="KXA96348.1"/>
    </source>
</evidence>
<sequence>MVEREKIVELFDNDVFRKYSILFYQKYRTMMDVSETAEVARSTINNHLKKQAEVTDKSGHYHPDWIRATGGGREVPLRFEHKWLAAYLKSWINLSLHESERIENLLNLNTVDKVVRNSNSWEEAKSKTVTLIWTVKKLFGEKADPIWSKAPKNIVVETFESLATSFGIEPQDTDGLIEELRNFKISNKLYKKFTDIIILPP</sequence>
<gene>
    <name evidence="1" type="ORF">AKJ38_03430</name>
</gene>
<dbReference type="AlphaFoldDB" id="A0A133UQ74"/>
<keyword evidence="2" id="KW-1185">Reference proteome</keyword>
<organism evidence="1 2">
    <name type="scientific">candidate division MSBL1 archaeon SCGC-AAA259I14</name>
    <dbReference type="NCBI Taxonomy" id="1698268"/>
    <lineage>
        <taxon>Archaea</taxon>
        <taxon>Methanobacteriati</taxon>
        <taxon>Methanobacteriota</taxon>
        <taxon>candidate division MSBL1</taxon>
    </lineage>
</organism>